<dbReference type="EMBL" id="BLLS01000289">
    <property type="protein sequence ID" value="GFH88665.1"/>
    <property type="molecule type" value="Genomic_DNA"/>
</dbReference>
<protein>
    <submittedName>
        <fullName evidence="1">Uncharacterized protein</fullName>
    </submittedName>
</protein>
<organism evidence="1 2">
    <name type="scientific">Bacteroides acidifaciens</name>
    <dbReference type="NCBI Taxonomy" id="85831"/>
    <lineage>
        <taxon>Bacteria</taxon>
        <taxon>Pseudomonadati</taxon>
        <taxon>Bacteroidota</taxon>
        <taxon>Bacteroidia</taxon>
        <taxon>Bacteroidales</taxon>
        <taxon>Bacteroidaceae</taxon>
        <taxon>Bacteroides</taxon>
    </lineage>
</organism>
<sequence>MHTVIVPVIPLHQKLVRDFHGAVAAHHRKLVHACGIGDFHLRVEQPAHVGGIDTRRNPAFPEIEVQILEGDALRLGIFQSLQRLLHLRHTLIFGIVTHPCLYAFRFLYDISGDETVFDFVTGHERIVVDAPLQGSEQILRRAVGYLPHIVEIDRTIFVERRRQGFFGRAYVGMALHREGNRMLEDVRLDELSVFHPFQRKDVAPARIHHH</sequence>
<gene>
    <name evidence="1" type="ORF">IMSAGC001_04109</name>
</gene>
<dbReference type="AlphaFoldDB" id="A0A7J0A8E3"/>
<name>A0A7J0A8E3_9BACE</name>
<comment type="caution">
    <text evidence="1">The sequence shown here is derived from an EMBL/GenBank/DDBJ whole genome shotgun (WGS) entry which is preliminary data.</text>
</comment>
<reference evidence="1 2" key="1">
    <citation type="journal article" date="2020" name="Microbiome">
        <title>Single-cell genomics of uncultured bacteria reveals dietary fiber responders in the mouse gut microbiota.</title>
        <authorList>
            <person name="Chijiiwa R."/>
            <person name="Hosokawa M."/>
            <person name="Kogawa M."/>
            <person name="Nishikawa Y."/>
            <person name="Ide K."/>
            <person name="Sakanashi C."/>
            <person name="Takahashi K."/>
            <person name="Takeyama H."/>
        </authorList>
    </citation>
    <scope>NUCLEOTIDE SEQUENCE [LARGE SCALE GENOMIC DNA]</scope>
    <source>
        <strain evidence="1">IMSAGC_001</strain>
    </source>
</reference>
<dbReference type="Proteomes" id="UP000491181">
    <property type="component" value="Unassembled WGS sequence"/>
</dbReference>
<accession>A0A7J0A8E3</accession>
<evidence type="ECO:0000313" key="1">
    <source>
        <dbReference type="EMBL" id="GFH88665.1"/>
    </source>
</evidence>
<evidence type="ECO:0000313" key="2">
    <source>
        <dbReference type="Proteomes" id="UP000491181"/>
    </source>
</evidence>
<proteinExistence type="predicted"/>